<gene>
    <name evidence="4" type="ORF">LSG31_22725</name>
</gene>
<dbReference type="PANTHER" id="PTHR48106">
    <property type="entry name" value="QUINONE OXIDOREDUCTASE PIG3-RELATED"/>
    <property type="match status" value="1"/>
</dbReference>
<dbReference type="InterPro" id="IPR011032">
    <property type="entry name" value="GroES-like_sf"/>
</dbReference>
<dbReference type="InterPro" id="IPR036291">
    <property type="entry name" value="NAD(P)-bd_dom_sf"/>
</dbReference>
<accession>A0ABY4CJE5</accession>
<feature type="domain" description="Enoyl reductase (ER)" evidence="3">
    <location>
        <begin position="10"/>
        <end position="324"/>
    </location>
</feature>
<keyword evidence="2" id="KW-0560">Oxidoreductase</keyword>
<dbReference type="Pfam" id="PF00107">
    <property type="entry name" value="ADH_zinc_N"/>
    <property type="match status" value="1"/>
</dbReference>
<dbReference type="InterPro" id="IPR014189">
    <property type="entry name" value="Quinone_OxRdtase_PIG3"/>
</dbReference>
<dbReference type="InterPro" id="IPR013149">
    <property type="entry name" value="ADH-like_C"/>
</dbReference>
<reference evidence="4" key="1">
    <citation type="submission" date="2021-12" db="EMBL/GenBank/DDBJ databases">
        <title>Alicyclobacillaceae gen. nov., sp. nov., isolated from chalcocite enrichment system.</title>
        <authorList>
            <person name="Jiang Z."/>
        </authorList>
    </citation>
    <scope>NUCLEOTIDE SEQUENCE</scope>
    <source>
        <strain evidence="4">MYW30-H2</strain>
    </source>
</reference>
<dbReference type="RefSeq" id="WP_347437331.1">
    <property type="nucleotide sequence ID" value="NZ_CP089291.1"/>
</dbReference>
<dbReference type="Pfam" id="PF08240">
    <property type="entry name" value="ADH_N"/>
    <property type="match status" value="1"/>
</dbReference>
<keyword evidence="5" id="KW-1185">Reference proteome</keyword>
<evidence type="ECO:0000313" key="5">
    <source>
        <dbReference type="Proteomes" id="UP000830167"/>
    </source>
</evidence>
<dbReference type="Gene3D" id="3.40.50.720">
    <property type="entry name" value="NAD(P)-binding Rossmann-like Domain"/>
    <property type="match status" value="1"/>
</dbReference>
<evidence type="ECO:0000256" key="1">
    <source>
        <dbReference type="ARBA" id="ARBA00022857"/>
    </source>
</evidence>
<keyword evidence="1" id="KW-0521">NADP</keyword>
<dbReference type="PANTHER" id="PTHR48106:SF18">
    <property type="entry name" value="QUINONE OXIDOREDUCTASE PIG3"/>
    <property type="match status" value="1"/>
</dbReference>
<dbReference type="Proteomes" id="UP000830167">
    <property type="component" value="Chromosome"/>
</dbReference>
<dbReference type="NCBIfam" id="TIGR02824">
    <property type="entry name" value="quinone_pig3"/>
    <property type="match status" value="1"/>
</dbReference>
<dbReference type="Gene3D" id="3.90.180.10">
    <property type="entry name" value="Medium-chain alcohol dehydrogenases, catalytic domain"/>
    <property type="match status" value="1"/>
</dbReference>
<proteinExistence type="predicted"/>
<dbReference type="InterPro" id="IPR020843">
    <property type="entry name" value="ER"/>
</dbReference>
<evidence type="ECO:0000256" key="2">
    <source>
        <dbReference type="ARBA" id="ARBA00023002"/>
    </source>
</evidence>
<dbReference type="SUPFAM" id="SSF50129">
    <property type="entry name" value="GroES-like"/>
    <property type="match status" value="1"/>
</dbReference>
<dbReference type="SUPFAM" id="SSF51735">
    <property type="entry name" value="NAD(P)-binding Rossmann-fold domains"/>
    <property type="match status" value="1"/>
</dbReference>
<evidence type="ECO:0000313" key="4">
    <source>
        <dbReference type="EMBL" id="UOF90632.1"/>
    </source>
</evidence>
<dbReference type="SMART" id="SM00829">
    <property type="entry name" value="PKS_ER"/>
    <property type="match status" value="1"/>
</dbReference>
<name>A0ABY4CJE5_9BACL</name>
<dbReference type="CDD" id="cd05276">
    <property type="entry name" value="p53_inducible_oxidoreductase"/>
    <property type="match status" value="1"/>
</dbReference>
<evidence type="ECO:0000259" key="3">
    <source>
        <dbReference type="SMART" id="SM00829"/>
    </source>
</evidence>
<dbReference type="InterPro" id="IPR013154">
    <property type="entry name" value="ADH-like_N"/>
</dbReference>
<sequence>MKAILIREPGGTDQLYIGEVPDLAAKADQLLIKVHATALNRADLLQRRGLYPPPKGESEIMGLEMAGEVVAVGGQCTGFSLGDRVCGLLPGGGYAEYVTLPYQMAMKIPERLSYEQAAAIPEVFLTAYLNLFQLGELTTGETVVIHAGASGVGTAAIQLVREAGATSIVTASTNEKLEMCKSLGAGSVLSYLDGPFAPKVLDITKGKGANIILDFIGAPYWEQNIQCLGYDGRLLIIGTMGGANVQNVNLGELLRKRVKVIGTALRSRSVDSKIDLTQKFMLFAWERFGDGRLVPVVDRVFSFADVAEAHRYMEENKNIGKIVLRL</sequence>
<organism evidence="4 5">
    <name type="scientific">Fodinisporobacter ferrooxydans</name>
    <dbReference type="NCBI Taxonomy" id="2901836"/>
    <lineage>
        <taxon>Bacteria</taxon>
        <taxon>Bacillati</taxon>
        <taxon>Bacillota</taxon>
        <taxon>Bacilli</taxon>
        <taxon>Bacillales</taxon>
        <taxon>Alicyclobacillaceae</taxon>
        <taxon>Fodinisporobacter</taxon>
    </lineage>
</organism>
<dbReference type="EMBL" id="CP089291">
    <property type="protein sequence ID" value="UOF90632.1"/>
    <property type="molecule type" value="Genomic_DNA"/>
</dbReference>
<protein>
    <submittedName>
        <fullName evidence="4">NAD(P)H-quinone oxidoreductase</fullName>
    </submittedName>
</protein>